<evidence type="ECO:0000256" key="1">
    <source>
        <dbReference type="ARBA" id="ARBA00022448"/>
    </source>
</evidence>
<dbReference type="GO" id="GO:0005524">
    <property type="term" value="F:ATP binding"/>
    <property type="evidence" value="ECO:0007669"/>
    <property type="project" value="UniProtKB-KW"/>
</dbReference>
<evidence type="ECO:0000256" key="4">
    <source>
        <dbReference type="ARBA" id="ARBA00022970"/>
    </source>
</evidence>
<keyword evidence="10" id="KW-1185">Reference proteome</keyword>
<dbReference type="Proteomes" id="UP000297014">
    <property type="component" value="Unassembled WGS sequence"/>
</dbReference>
<protein>
    <submittedName>
        <fullName evidence="7">D-methionine transporter</fullName>
    </submittedName>
    <submittedName>
        <fullName evidence="9">Methionine ABC transporter ATP-binding protein</fullName>
    </submittedName>
</protein>
<evidence type="ECO:0000256" key="2">
    <source>
        <dbReference type="ARBA" id="ARBA00022475"/>
    </source>
</evidence>
<proteinExistence type="predicted"/>
<name>J8T5Z4_ALKAL</name>
<evidence type="ECO:0000313" key="10">
    <source>
        <dbReference type="Proteomes" id="UP000002754"/>
    </source>
</evidence>
<dbReference type="InterPro" id="IPR003439">
    <property type="entry name" value="ABC_transporter-like_ATP-bd"/>
</dbReference>
<dbReference type="Pfam" id="PF00005">
    <property type="entry name" value="ABC_tran"/>
    <property type="match status" value="1"/>
</dbReference>
<dbReference type="EMBL" id="ALPT02000080">
    <property type="protein sequence ID" value="KGA96099.1"/>
    <property type="molecule type" value="Genomic_DNA"/>
</dbReference>
<dbReference type="SUPFAM" id="SSF52540">
    <property type="entry name" value="P-loop containing nucleoside triphosphate hydrolases"/>
    <property type="match status" value="1"/>
</dbReference>
<keyword evidence="4" id="KW-0029">Amino-acid transport</keyword>
<dbReference type="GO" id="GO:0016887">
    <property type="term" value="F:ATP hydrolysis activity"/>
    <property type="evidence" value="ECO:0007669"/>
    <property type="project" value="InterPro"/>
</dbReference>
<dbReference type="Proteomes" id="UP000002754">
    <property type="component" value="Unassembled WGS sequence"/>
</dbReference>
<evidence type="ECO:0000256" key="3">
    <source>
        <dbReference type="ARBA" id="ARBA00022967"/>
    </source>
</evidence>
<dbReference type="InterPro" id="IPR027417">
    <property type="entry name" value="P-loop_NTPase"/>
</dbReference>
<evidence type="ECO:0000313" key="9">
    <source>
        <dbReference type="EMBL" id="THG88832.1"/>
    </source>
</evidence>
<dbReference type="RefSeq" id="WP_003324392.1">
    <property type="nucleotide sequence ID" value="NZ_ALPT02000080.1"/>
</dbReference>
<dbReference type="PANTHER" id="PTHR43166">
    <property type="entry name" value="AMINO ACID IMPORT ATP-BINDING PROTEIN"/>
    <property type="match status" value="1"/>
</dbReference>
<evidence type="ECO:0000313" key="7">
    <source>
        <dbReference type="EMBL" id="AFV25969.1"/>
    </source>
</evidence>
<evidence type="ECO:0000313" key="11">
    <source>
        <dbReference type="Proteomes" id="UP000297014"/>
    </source>
</evidence>
<evidence type="ECO:0000256" key="5">
    <source>
        <dbReference type="ARBA" id="ARBA00023136"/>
    </source>
</evidence>
<dbReference type="InterPro" id="IPR050086">
    <property type="entry name" value="MetN_ABC_transporter-like"/>
</dbReference>
<evidence type="ECO:0000259" key="6">
    <source>
        <dbReference type="Pfam" id="PF00005"/>
    </source>
</evidence>
<dbReference type="AlphaFoldDB" id="J8T5Z4"/>
<keyword evidence="9" id="KW-0067">ATP-binding</keyword>
<organism evidence="8 10">
    <name type="scientific">Alkalihalobacillus alcalophilus ATCC 27647 = CGMCC 1.3604</name>
    <dbReference type="NCBI Taxonomy" id="1218173"/>
    <lineage>
        <taxon>Bacteria</taxon>
        <taxon>Bacillati</taxon>
        <taxon>Bacillota</taxon>
        <taxon>Bacilli</taxon>
        <taxon>Bacillales</taxon>
        <taxon>Bacillaceae</taxon>
        <taxon>Alkalihalobacillus</taxon>
    </lineage>
</organism>
<dbReference type="PANTHER" id="PTHR43166:SF30">
    <property type="entry name" value="METHIONINE IMPORT ATP-BINDING PROTEIN METN"/>
    <property type="match status" value="1"/>
</dbReference>
<dbReference type="EMBL" id="JX399546">
    <property type="protein sequence ID" value="AFV25969.1"/>
    <property type="molecule type" value="Genomic_DNA"/>
</dbReference>
<dbReference type="STRING" id="1218173.BALCAV_0218275"/>
<keyword evidence="1" id="KW-0813">Transport</keyword>
<keyword evidence="3" id="KW-1278">Translocase</keyword>
<dbReference type="Gene3D" id="3.40.50.300">
    <property type="entry name" value="P-loop containing nucleotide triphosphate hydrolases"/>
    <property type="match status" value="1"/>
</dbReference>
<keyword evidence="5" id="KW-0472">Membrane</keyword>
<dbReference type="eggNOG" id="COG1135">
    <property type="taxonomic scope" value="Bacteria"/>
</dbReference>
<reference evidence="8 10" key="2">
    <citation type="journal article" date="2014" name="Genome Announc.">
        <title>Draft Genome Sequence of Bacillus alcalophilus AV1934, a Classic Alkaliphile Isolated from Human Feces in 1934.</title>
        <authorList>
            <person name="Attie O."/>
            <person name="Jayaprakash A."/>
            <person name="Shah H."/>
            <person name="Paulsen I.T."/>
            <person name="Morino M."/>
            <person name="Takahashi Y."/>
            <person name="Narumi I."/>
            <person name="Sachidanandam R."/>
            <person name="Satoh K."/>
            <person name="Ito M."/>
            <person name="Krulwich T.A."/>
        </authorList>
    </citation>
    <scope>NUCLEOTIDE SEQUENCE [LARGE SCALE GENOMIC DNA]</scope>
    <source>
        <strain evidence="8 10">AV1934</strain>
    </source>
</reference>
<reference evidence="7" key="1">
    <citation type="submission" date="2012-07" db="EMBL/GenBank/DDBJ databases">
        <title>A Draft Genome for Bacillus alcalophilus strain ATCC 27647.</title>
        <authorList>
            <person name="Attie O."/>
            <person name="Jayaprakash A."/>
            <person name="Sachidanandam R."/>
            <person name="Shah H."/>
            <person name="Paulsen I."/>
            <person name="Morino M."/>
            <person name="Ito M."/>
            <person name="Krulwich T."/>
        </authorList>
    </citation>
    <scope>NUCLEOTIDE SEQUENCE</scope>
    <source>
        <strain evidence="7">ATCC 27647</strain>
    </source>
</reference>
<keyword evidence="2" id="KW-1003">Cell membrane</keyword>
<keyword evidence="9" id="KW-0547">Nucleotide-binding</keyword>
<gene>
    <name evidence="9" type="ORF">AJ85_21005</name>
    <name evidence="7" type="ORF">BalcAV3896</name>
    <name evidence="8" type="ORF">BALCAV_0218275</name>
</gene>
<evidence type="ECO:0000313" key="8">
    <source>
        <dbReference type="EMBL" id="KGA96099.1"/>
    </source>
</evidence>
<accession>J8T5Z4</accession>
<sequence>MIRFENISKVYQSKNSIIEAVSNVTIHVKEREIYGIIGFSGAGKSTLLRIGNLLEKPSVGKIYMNQQPLTTLSKKELREARHKIGMIFQSFNLVSNKTVWDNVRFLCPLPQSLF</sequence>
<feature type="domain" description="ABC transporter" evidence="6">
    <location>
        <begin position="22"/>
        <end position="102"/>
    </location>
</feature>
<reference evidence="9 11" key="3">
    <citation type="submission" date="2014-01" db="EMBL/GenBank/DDBJ databases">
        <title>Draft genome sequencing of Bacillus alcalophilus CGMCC 1.3604.</title>
        <authorList>
            <person name="Yang J."/>
            <person name="Diao L."/>
            <person name="Yang S."/>
        </authorList>
    </citation>
    <scope>NUCLEOTIDE SEQUENCE [LARGE SCALE GENOMIC DNA]</scope>
    <source>
        <strain evidence="9 11">CGMCC 1.3604</strain>
    </source>
</reference>
<dbReference type="GO" id="GO:0006865">
    <property type="term" value="P:amino acid transport"/>
    <property type="evidence" value="ECO:0007669"/>
    <property type="project" value="UniProtKB-KW"/>
</dbReference>
<dbReference type="EMBL" id="JALP01000302">
    <property type="protein sequence ID" value="THG88832.1"/>
    <property type="molecule type" value="Genomic_DNA"/>
</dbReference>
<dbReference type="OrthoDB" id="2968466at2"/>